<evidence type="ECO:0000256" key="10">
    <source>
        <dbReference type="ARBA" id="ARBA00049360"/>
    </source>
</evidence>
<dbReference type="SMART" id="SM00382">
    <property type="entry name" value="AAA"/>
    <property type="match status" value="2"/>
</dbReference>
<dbReference type="FunFam" id="3.40.50.300:FF:000309">
    <property type="entry name" value="ABC transporter ATP-binding protein"/>
    <property type="match status" value="1"/>
</dbReference>
<dbReference type="eggNOG" id="COG0488">
    <property type="taxonomic scope" value="Bacteria"/>
</dbReference>
<name>C5CN13_VARPS</name>
<keyword evidence="1" id="KW-1003">Cell membrane</keyword>
<keyword evidence="2 12" id="KW-0963">Cytoplasm</keyword>
<evidence type="ECO:0000256" key="2">
    <source>
        <dbReference type="ARBA" id="ARBA00022490"/>
    </source>
</evidence>
<dbReference type="SUPFAM" id="SSF52540">
    <property type="entry name" value="P-loop containing nucleoside triphosphate hydrolases"/>
    <property type="match status" value="2"/>
</dbReference>
<evidence type="ECO:0000256" key="12">
    <source>
        <dbReference type="HAMAP-Rule" id="MF_00848"/>
    </source>
</evidence>
<dbReference type="Pfam" id="PF16326">
    <property type="entry name" value="ABC_tran_CTD"/>
    <property type="match status" value="1"/>
</dbReference>
<evidence type="ECO:0000313" key="15">
    <source>
        <dbReference type="EMBL" id="ACS21376.1"/>
    </source>
</evidence>
<dbReference type="GO" id="GO:0006281">
    <property type="term" value="P:DNA repair"/>
    <property type="evidence" value="ECO:0007669"/>
    <property type="project" value="UniProtKB-KW"/>
</dbReference>
<dbReference type="KEGG" id="vap:Vapar_4771"/>
<evidence type="ECO:0000256" key="11">
    <source>
        <dbReference type="ARBA" id="ARBA00061478"/>
    </source>
</evidence>
<keyword evidence="9 12" id="KW-0234">DNA repair</keyword>
<dbReference type="HAMAP" id="MF_00848">
    <property type="entry name" value="Uup"/>
    <property type="match status" value="1"/>
</dbReference>
<proteinExistence type="inferred from homology"/>
<keyword evidence="8 12" id="KW-0238">DNA-binding</keyword>
<dbReference type="InterPro" id="IPR017871">
    <property type="entry name" value="ABC_transporter-like_CS"/>
</dbReference>
<dbReference type="InterPro" id="IPR027417">
    <property type="entry name" value="P-loop_NTPase"/>
</dbReference>
<dbReference type="Gene3D" id="1.10.287.380">
    <property type="entry name" value="Valyl-tRNA synthetase, C-terminal domain"/>
    <property type="match status" value="1"/>
</dbReference>
<evidence type="ECO:0000256" key="1">
    <source>
        <dbReference type="ARBA" id="ARBA00022475"/>
    </source>
</evidence>
<feature type="domain" description="ABC transporter" evidence="14">
    <location>
        <begin position="4"/>
        <end position="243"/>
    </location>
</feature>
<dbReference type="STRING" id="543728.Vapar_4771"/>
<feature type="binding site" evidence="12">
    <location>
        <begin position="36"/>
        <end position="43"/>
    </location>
    <ligand>
        <name>ATP</name>
        <dbReference type="ChEBI" id="CHEBI:30616"/>
        <label>1</label>
    </ligand>
</feature>
<sequence>MALITLLNAQLAFGHVPLLDHADFSLLESERIGLIGRNGAGKSSLLKILGGLEKTDDGTLQLQQNLRIAFVAQEPQLDMDADVFTAASQGLAPVIAIRDLYLSGAEGLDLDALQSQIEAFDAWNWEQRVEETLHRLHLDRNARIGSLSGGTRKRVALAQALVAAPDVLLLDEPTNHLDLDSIEWLEQLLIDFKGSVVTVTHDRSFLNRVATRIVELDRGKLNSYPGNFEQYLLQKEEQLAQEAVISAKADKLLAQEEIWIRKGVEARRTRSQSRISRLEALRASRAARREVQGSVNMDVASGQSSGKIVAELTEATKSFGEKTVIRKFTGTILRGDKVGLLGPNGAGKTTLLKLILGELEPDSGKIRRGTNLQVAYFDQMRDKLDLDATLEDFISPGSEWIEIGSQRKHVKSYLSDFLFSPARANSPVRSLSGGERNRLLLARLFARPANVLVLDEPTNDLDIDTLELLEGLLQDYDGTVFLVSHDRTFLDNVVTSTIAFEGDGHWREYEGSVQDWLIQSKRAREIAEQRQAAGAPPAPPPAPAPAAAEPAPARPAGAARKKLSYKEQRELEALPALIEALEAEQKRIGEMLELDGGAIYASDASRAAELSQRHAQIDDELLAALERQEELSAGR</sequence>
<dbReference type="InterPro" id="IPR043686">
    <property type="entry name" value="Uup"/>
</dbReference>
<dbReference type="InterPro" id="IPR037118">
    <property type="entry name" value="Val-tRNA_synth_C_sf"/>
</dbReference>
<dbReference type="Pfam" id="PF00005">
    <property type="entry name" value="ABC_tran"/>
    <property type="match status" value="2"/>
</dbReference>
<dbReference type="InterPro" id="IPR032781">
    <property type="entry name" value="ABC_tran_Xtn"/>
</dbReference>
<evidence type="ECO:0000256" key="7">
    <source>
        <dbReference type="ARBA" id="ARBA00022840"/>
    </source>
</evidence>
<feature type="binding site" evidence="12">
    <location>
        <begin position="342"/>
        <end position="349"/>
    </location>
    <ligand>
        <name>ATP</name>
        <dbReference type="ChEBI" id="CHEBI:30616"/>
        <label>2</label>
    </ligand>
</feature>
<dbReference type="OrthoDB" id="9762051at2"/>
<dbReference type="AlphaFoldDB" id="C5CN13"/>
<reference evidence="15" key="1">
    <citation type="submission" date="2009-06" db="EMBL/GenBank/DDBJ databases">
        <title>Complete sequence of chromosome 1 of Variovorax paradoxus S110.</title>
        <authorList>
            <consortium name="US DOE Joint Genome Institute"/>
            <person name="Lucas S."/>
            <person name="Copeland A."/>
            <person name="Lapidus A."/>
            <person name="Glavina del Rio T."/>
            <person name="Tice H."/>
            <person name="Bruce D."/>
            <person name="Goodwin L."/>
            <person name="Pitluck S."/>
            <person name="Chertkov O."/>
            <person name="Brettin T."/>
            <person name="Detter J.C."/>
            <person name="Han C."/>
            <person name="Larimer F."/>
            <person name="Land M."/>
            <person name="Hauser L."/>
            <person name="Kyrpides N."/>
            <person name="Ovchinnikova G."/>
            <person name="Orwin P."/>
            <person name="Leadbetter J.R."/>
            <person name="Spain J.C."/>
            <person name="Han J.I."/>
        </authorList>
    </citation>
    <scope>NUCLEOTIDE SEQUENCE</scope>
    <source>
        <strain evidence="15">S110</strain>
    </source>
</reference>
<dbReference type="GO" id="GO:0005737">
    <property type="term" value="C:cytoplasm"/>
    <property type="evidence" value="ECO:0007669"/>
    <property type="project" value="UniProtKB-SubCell"/>
</dbReference>
<evidence type="ECO:0000256" key="3">
    <source>
        <dbReference type="ARBA" id="ARBA00022737"/>
    </source>
</evidence>
<evidence type="ECO:0000256" key="5">
    <source>
        <dbReference type="ARBA" id="ARBA00022763"/>
    </source>
</evidence>
<evidence type="ECO:0000256" key="8">
    <source>
        <dbReference type="ARBA" id="ARBA00023125"/>
    </source>
</evidence>
<dbReference type="Gene3D" id="3.40.50.300">
    <property type="entry name" value="P-loop containing nucleotide triphosphate hydrolases"/>
    <property type="match status" value="2"/>
</dbReference>
<dbReference type="PROSITE" id="PS00211">
    <property type="entry name" value="ABC_TRANSPORTER_1"/>
    <property type="match status" value="1"/>
</dbReference>
<dbReference type="CDD" id="cd03221">
    <property type="entry name" value="ABCF_EF-3"/>
    <property type="match status" value="2"/>
</dbReference>
<keyword evidence="3 12" id="KW-0677">Repeat</keyword>
<dbReference type="GO" id="GO:0043022">
    <property type="term" value="F:ribosome binding"/>
    <property type="evidence" value="ECO:0007669"/>
    <property type="project" value="UniProtKB-UniRule"/>
</dbReference>
<accession>C5CN13</accession>
<comment type="subcellular location">
    <subcellularLocation>
        <location evidence="12">Cytoplasm</location>
    </subcellularLocation>
    <text evidence="12">Associates with ribosomes.</text>
</comment>
<dbReference type="PANTHER" id="PTHR42855:SF1">
    <property type="entry name" value="ABC TRANSPORTER DOMAIN-CONTAINING PROTEIN"/>
    <property type="match status" value="1"/>
</dbReference>
<keyword evidence="6 12" id="KW-0378">Hydrolase</keyword>
<dbReference type="PROSITE" id="PS50893">
    <property type="entry name" value="ABC_TRANSPORTER_2"/>
    <property type="match status" value="2"/>
</dbReference>
<comment type="similarity">
    <text evidence="11 12">Belongs to the ABC transporter superfamily. ABCF family. Uup subfamily.</text>
</comment>
<dbReference type="GO" id="GO:0003677">
    <property type="term" value="F:DNA binding"/>
    <property type="evidence" value="ECO:0007669"/>
    <property type="project" value="UniProtKB-UniRule"/>
</dbReference>
<dbReference type="InterPro" id="IPR051309">
    <property type="entry name" value="ABCF_ATPase"/>
</dbReference>
<keyword evidence="7 12" id="KW-0067">ATP-binding</keyword>
<keyword evidence="1" id="KW-0472">Membrane</keyword>
<evidence type="ECO:0000256" key="9">
    <source>
        <dbReference type="ARBA" id="ARBA00023204"/>
    </source>
</evidence>
<evidence type="ECO:0000256" key="13">
    <source>
        <dbReference type="SAM" id="MobiDB-lite"/>
    </source>
</evidence>
<dbReference type="PANTHER" id="PTHR42855">
    <property type="entry name" value="ABC TRANSPORTER ATP-BINDING SUBUNIT"/>
    <property type="match status" value="1"/>
</dbReference>
<feature type="domain" description="ABC transporter" evidence="14">
    <location>
        <begin position="310"/>
        <end position="526"/>
    </location>
</feature>
<dbReference type="InterPro" id="IPR032524">
    <property type="entry name" value="ABC_tran_C"/>
</dbReference>
<comment type="function">
    <text evidence="12">Probably plays a role in ribosome assembly or function. May be involved in resolution of branched DNA intermediates that result from template switching in postreplication gaps. Binds DNA and has ATPase activity.</text>
</comment>
<keyword evidence="4 12" id="KW-0547">Nucleotide-binding</keyword>
<dbReference type="HOGENOM" id="CLU_000604_36_0_4"/>
<dbReference type="GO" id="GO:0016887">
    <property type="term" value="F:ATP hydrolysis activity"/>
    <property type="evidence" value="ECO:0007669"/>
    <property type="project" value="UniProtKB-UniRule"/>
</dbReference>
<keyword evidence="5 12" id="KW-0227">DNA damage</keyword>
<feature type="compositionally biased region" description="Low complexity" evidence="13">
    <location>
        <begin position="545"/>
        <end position="558"/>
    </location>
</feature>
<dbReference type="Pfam" id="PF12848">
    <property type="entry name" value="ABC_tran_Xtn"/>
    <property type="match status" value="1"/>
</dbReference>
<feature type="region of interest" description="Disordered" evidence="13">
    <location>
        <begin position="527"/>
        <end position="562"/>
    </location>
</feature>
<protein>
    <recommendedName>
        <fullName evidence="12">ATP-binding protein Uup</fullName>
        <ecNumber evidence="12">3.6.1.-</ecNumber>
    </recommendedName>
</protein>
<organism evidence="15">
    <name type="scientific">Variovorax paradoxus (strain S110)</name>
    <dbReference type="NCBI Taxonomy" id="543728"/>
    <lineage>
        <taxon>Bacteria</taxon>
        <taxon>Pseudomonadati</taxon>
        <taxon>Pseudomonadota</taxon>
        <taxon>Betaproteobacteria</taxon>
        <taxon>Burkholderiales</taxon>
        <taxon>Comamonadaceae</taxon>
        <taxon>Variovorax</taxon>
    </lineage>
</organism>
<evidence type="ECO:0000256" key="4">
    <source>
        <dbReference type="ARBA" id="ARBA00022741"/>
    </source>
</evidence>
<dbReference type="EMBL" id="CP001635">
    <property type="protein sequence ID" value="ACS21376.1"/>
    <property type="molecule type" value="Genomic_DNA"/>
</dbReference>
<dbReference type="InterPro" id="IPR003593">
    <property type="entry name" value="AAA+_ATPase"/>
</dbReference>
<gene>
    <name evidence="12" type="primary">uup</name>
    <name evidence="15" type="ordered locus">Vapar_4771</name>
</gene>
<evidence type="ECO:0000256" key="6">
    <source>
        <dbReference type="ARBA" id="ARBA00022801"/>
    </source>
</evidence>
<dbReference type="GO" id="GO:0005524">
    <property type="term" value="F:ATP binding"/>
    <property type="evidence" value="ECO:0007669"/>
    <property type="project" value="UniProtKB-UniRule"/>
</dbReference>
<dbReference type="FunFam" id="3.40.50.300:FF:000011">
    <property type="entry name" value="Putative ABC transporter ATP-binding component"/>
    <property type="match status" value="1"/>
</dbReference>
<dbReference type="InterPro" id="IPR003439">
    <property type="entry name" value="ABC_transporter-like_ATP-bd"/>
</dbReference>
<dbReference type="EC" id="3.6.1.-" evidence="12"/>
<evidence type="ECO:0000259" key="14">
    <source>
        <dbReference type="PROSITE" id="PS50893"/>
    </source>
</evidence>
<comment type="catalytic activity">
    <reaction evidence="10 12">
        <text>ATP + H2O = ADP + phosphate + H(+)</text>
        <dbReference type="Rhea" id="RHEA:13065"/>
        <dbReference type="ChEBI" id="CHEBI:15377"/>
        <dbReference type="ChEBI" id="CHEBI:15378"/>
        <dbReference type="ChEBI" id="CHEBI:30616"/>
        <dbReference type="ChEBI" id="CHEBI:43474"/>
        <dbReference type="ChEBI" id="CHEBI:456216"/>
    </reaction>
</comment>